<evidence type="ECO:0000313" key="3">
    <source>
        <dbReference type="Proteomes" id="UP000517759"/>
    </source>
</evidence>
<sequence>MDGSPNYLATKTVLHRYGGISQMTLWRWEREATLPFPAPLIINRRKYYDLAKIEDWERARASSVMPREKVA</sequence>
<reference evidence="1" key="4">
    <citation type="submission" date="2023-01" db="EMBL/GenBank/DDBJ databases">
        <title>Draft genome sequence of Methylobacterium brachythecii strain NBRC 107710.</title>
        <authorList>
            <person name="Sun Q."/>
            <person name="Mori K."/>
        </authorList>
    </citation>
    <scope>NUCLEOTIDE SEQUENCE</scope>
    <source>
        <strain evidence="1">NBRC 107710</strain>
    </source>
</reference>
<proteinExistence type="predicted"/>
<keyword evidence="2" id="KW-0238">DNA-binding</keyword>
<protein>
    <submittedName>
        <fullName evidence="2">Putative DNA-binding transcriptional regulator AlpA</fullName>
    </submittedName>
</protein>
<evidence type="ECO:0000313" key="1">
    <source>
        <dbReference type="EMBL" id="GLS46265.1"/>
    </source>
</evidence>
<dbReference type="Proteomes" id="UP001156881">
    <property type="component" value="Unassembled WGS sequence"/>
</dbReference>
<reference evidence="2 3" key="3">
    <citation type="submission" date="2020-08" db="EMBL/GenBank/DDBJ databases">
        <title>Genomic Encyclopedia of Type Strains, Phase IV (KMG-IV): sequencing the most valuable type-strain genomes for metagenomic binning, comparative biology and taxonomic classification.</title>
        <authorList>
            <person name="Goeker M."/>
        </authorList>
    </citation>
    <scope>NUCLEOTIDE SEQUENCE [LARGE SCALE GENOMIC DNA]</scope>
    <source>
        <strain evidence="2 3">DSM 24105</strain>
    </source>
</reference>
<dbReference type="SUPFAM" id="SSF46955">
    <property type="entry name" value="Putative DNA-binding domain"/>
    <property type="match status" value="1"/>
</dbReference>
<gene>
    <name evidence="1" type="ORF">GCM10007884_42570</name>
    <name evidence="2" type="ORF">GGR33_005075</name>
</gene>
<accession>A0A7W6ARY8</accession>
<dbReference type="Proteomes" id="UP000517759">
    <property type="component" value="Unassembled WGS sequence"/>
</dbReference>
<dbReference type="RefSeq" id="WP_183513392.1">
    <property type="nucleotide sequence ID" value="NZ_BSPG01000037.1"/>
</dbReference>
<name>A0A7W6ARY8_9HYPH</name>
<keyword evidence="4" id="KW-1185">Reference proteome</keyword>
<dbReference type="InterPro" id="IPR009061">
    <property type="entry name" value="DNA-bd_dom_put_sf"/>
</dbReference>
<evidence type="ECO:0000313" key="2">
    <source>
        <dbReference type="EMBL" id="MBB3905536.1"/>
    </source>
</evidence>
<comment type="caution">
    <text evidence="2">The sequence shown here is derived from an EMBL/GenBank/DDBJ whole genome shotgun (WGS) entry which is preliminary data.</text>
</comment>
<dbReference type="AlphaFoldDB" id="A0A7W6ARY8"/>
<organism evidence="2 3">
    <name type="scientific">Methylobacterium brachythecii</name>
    <dbReference type="NCBI Taxonomy" id="1176177"/>
    <lineage>
        <taxon>Bacteria</taxon>
        <taxon>Pseudomonadati</taxon>
        <taxon>Pseudomonadota</taxon>
        <taxon>Alphaproteobacteria</taxon>
        <taxon>Hyphomicrobiales</taxon>
        <taxon>Methylobacteriaceae</taxon>
        <taxon>Methylobacterium</taxon>
    </lineage>
</organism>
<dbReference type="EMBL" id="JACIDN010000013">
    <property type="protein sequence ID" value="MBB3905536.1"/>
    <property type="molecule type" value="Genomic_DNA"/>
</dbReference>
<evidence type="ECO:0000313" key="4">
    <source>
        <dbReference type="Proteomes" id="UP001156881"/>
    </source>
</evidence>
<reference evidence="4" key="2">
    <citation type="journal article" date="2019" name="Int. J. Syst. Evol. Microbiol.">
        <title>The Global Catalogue of Microorganisms (GCM) 10K type strain sequencing project: providing services to taxonomists for standard genome sequencing and annotation.</title>
        <authorList>
            <consortium name="The Broad Institute Genomics Platform"/>
            <consortium name="The Broad Institute Genome Sequencing Center for Infectious Disease"/>
            <person name="Wu L."/>
            <person name="Ma J."/>
        </authorList>
    </citation>
    <scope>NUCLEOTIDE SEQUENCE [LARGE SCALE GENOMIC DNA]</scope>
    <source>
        <strain evidence="4">NBRC 107710</strain>
    </source>
</reference>
<dbReference type="EMBL" id="BSPG01000037">
    <property type="protein sequence ID" value="GLS46265.1"/>
    <property type="molecule type" value="Genomic_DNA"/>
</dbReference>
<dbReference type="GO" id="GO:0003677">
    <property type="term" value="F:DNA binding"/>
    <property type="evidence" value="ECO:0007669"/>
    <property type="project" value="UniProtKB-KW"/>
</dbReference>
<reference evidence="1" key="1">
    <citation type="journal article" date="2014" name="Int. J. Syst. Evol. Microbiol.">
        <title>Complete genome of a new Firmicutes species belonging to the dominant human colonic microbiota ('Ruminococcus bicirculans') reveals two chromosomes and a selective capacity to utilize plant glucans.</title>
        <authorList>
            <consortium name="NISC Comparative Sequencing Program"/>
            <person name="Wegmann U."/>
            <person name="Louis P."/>
            <person name="Goesmann A."/>
            <person name="Henrissat B."/>
            <person name="Duncan S.H."/>
            <person name="Flint H.J."/>
        </authorList>
    </citation>
    <scope>NUCLEOTIDE SEQUENCE</scope>
    <source>
        <strain evidence="1">NBRC 107710</strain>
    </source>
</reference>